<gene>
    <name evidence="2" type="ORF">CMV30_16370</name>
</gene>
<reference evidence="2 3" key="1">
    <citation type="submission" date="2017-09" db="EMBL/GenBank/DDBJ databases">
        <title>Complete genome sequence of Verrucomicrobial strain HZ-65, isolated from freshwater.</title>
        <authorList>
            <person name="Choi A."/>
        </authorList>
    </citation>
    <scope>NUCLEOTIDE SEQUENCE [LARGE SCALE GENOMIC DNA]</scope>
    <source>
        <strain evidence="2 3">HZ-65</strain>
    </source>
</reference>
<dbReference type="Gene3D" id="2.30.30.40">
    <property type="entry name" value="SH3 Domains"/>
    <property type="match status" value="1"/>
</dbReference>
<dbReference type="EMBL" id="CP023344">
    <property type="protein sequence ID" value="ATC65392.1"/>
    <property type="molecule type" value="Genomic_DNA"/>
</dbReference>
<name>A0A290QMK3_9BACT</name>
<proteinExistence type="predicted"/>
<dbReference type="RefSeq" id="WP_096057022.1">
    <property type="nucleotide sequence ID" value="NZ_CP023344.1"/>
</dbReference>
<evidence type="ECO:0000256" key="1">
    <source>
        <dbReference type="SAM" id="SignalP"/>
    </source>
</evidence>
<keyword evidence="1" id="KW-0732">Signal</keyword>
<evidence type="ECO:0008006" key="4">
    <source>
        <dbReference type="Google" id="ProtNLM"/>
    </source>
</evidence>
<evidence type="ECO:0000313" key="2">
    <source>
        <dbReference type="EMBL" id="ATC65392.1"/>
    </source>
</evidence>
<protein>
    <recommendedName>
        <fullName evidence="4">SH3b domain-containing protein</fullName>
    </recommendedName>
</protein>
<dbReference type="KEGG" id="vbh:CMV30_16370"/>
<dbReference type="OrthoDB" id="191488at2"/>
<accession>A0A290QMK3</accession>
<evidence type="ECO:0000313" key="3">
    <source>
        <dbReference type="Proteomes" id="UP000217265"/>
    </source>
</evidence>
<feature type="chain" id="PRO_5012200162" description="SH3b domain-containing protein" evidence="1">
    <location>
        <begin position="21"/>
        <end position="270"/>
    </location>
</feature>
<sequence length="270" mass="28199">MKTNLRLLLALVATSAPLLAAPLTSTTAVHARPEASAPAISVLKAGSEPTPAIGTALALPPGWQAVELTGPHEVYVNGKDMTKNLDIKPNAELRTQPKSDAPVLSYYVTGDTAEITGLRGRWTQLKLQKKIVGYIYTPGAGTAAAASTPAPAPAAYTPPAASPVPAVASTGGAPGRPAQNINLGDGGSSALPRLFKGQLVATKKLIGRAPFAFQLNDDGGERYAYLDTSKLLLTEQVDKYIDRTVVVYGTARPVPNSKDIVIQVESLQLQ</sequence>
<dbReference type="Proteomes" id="UP000217265">
    <property type="component" value="Chromosome"/>
</dbReference>
<dbReference type="AlphaFoldDB" id="A0A290QMK3"/>
<feature type="signal peptide" evidence="1">
    <location>
        <begin position="1"/>
        <end position="20"/>
    </location>
</feature>
<keyword evidence="3" id="KW-1185">Reference proteome</keyword>
<organism evidence="2 3">
    <name type="scientific">Nibricoccus aquaticus</name>
    <dbReference type="NCBI Taxonomy" id="2576891"/>
    <lineage>
        <taxon>Bacteria</taxon>
        <taxon>Pseudomonadati</taxon>
        <taxon>Verrucomicrobiota</taxon>
        <taxon>Opitutia</taxon>
        <taxon>Opitutales</taxon>
        <taxon>Opitutaceae</taxon>
        <taxon>Nibricoccus</taxon>
    </lineage>
</organism>